<evidence type="ECO:0000256" key="10">
    <source>
        <dbReference type="ARBA" id="ARBA00048743"/>
    </source>
</evidence>
<evidence type="ECO:0000256" key="8">
    <source>
        <dbReference type="ARBA" id="ARBA00022840"/>
    </source>
</evidence>
<evidence type="ECO:0000313" key="13">
    <source>
        <dbReference type="EMBL" id="MFD1514629.1"/>
    </source>
</evidence>
<evidence type="ECO:0000256" key="6">
    <source>
        <dbReference type="ARBA" id="ARBA00022741"/>
    </source>
</evidence>
<evidence type="ECO:0000259" key="12">
    <source>
        <dbReference type="Pfam" id="PF02223"/>
    </source>
</evidence>
<comment type="catalytic activity">
    <reaction evidence="10 11">
        <text>dTMP + ATP = dTDP + ADP</text>
        <dbReference type="Rhea" id="RHEA:13517"/>
        <dbReference type="ChEBI" id="CHEBI:30616"/>
        <dbReference type="ChEBI" id="CHEBI:58369"/>
        <dbReference type="ChEBI" id="CHEBI:63528"/>
        <dbReference type="ChEBI" id="CHEBI:456216"/>
        <dbReference type="EC" id="2.7.4.9"/>
    </reaction>
</comment>
<dbReference type="CDD" id="cd01672">
    <property type="entry name" value="TMPK"/>
    <property type="match status" value="1"/>
</dbReference>
<dbReference type="RefSeq" id="WP_250874571.1">
    <property type="nucleotide sequence ID" value="NZ_JALXFV010000008.1"/>
</dbReference>
<name>A0ABD6AYI6_9EURY</name>
<evidence type="ECO:0000256" key="9">
    <source>
        <dbReference type="ARBA" id="ARBA00029962"/>
    </source>
</evidence>
<evidence type="ECO:0000256" key="2">
    <source>
        <dbReference type="ARBA" id="ARBA00012980"/>
    </source>
</evidence>
<evidence type="ECO:0000256" key="1">
    <source>
        <dbReference type="ARBA" id="ARBA00009776"/>
    </source>
</evidence>
<keyword evidence="5 11" id="KW-0545">Nucleotide biosynthesis</keyword>
<dbReference type="InterPro" id="IPR018094">
    <property type="entry name" value="Thymidylate_kinase"/>
</dbReference>
<dbReference type="SUPFAM" id="SSF52540">
    <property type="entry name" value="P-loop containing nucleoside triphosphate hydrolases"/>
    <property type="match status" value="1"/>
</dbReference>
<keyword evidence="6 11" id="KW-0547">Nucleotide-binding</keyword>
<proteinExistence type="inferred from homology"/>
<keyword evidence="14" id="KW-1185">Reference proteome</keyword>
<dbReference type="Gene3D" id="3.40.50.300">
    <property type="entry name" value="P-loop containing nucleotide triphosphate hydrolases"/>
    <property type="match status" value="1"/>
</dbReference>
<dbReference type="PANTHER" id="PTHR10344:SF4">
    <property type="entry name" value="UMP-CMP KINASE 2, MITOCHONDRIAL"/>
    <property type="match status" value="1"/>
</dbReference>
<keyword evidence="4 11" id="KW-0808">Transferase</keyword>
<dbReference type="NCBIfam" id="TIGR00041">
    <property type="entry name" value="DTMP_kinase"/>
    <property type="match status" value="1"/>
</dbReference>
<dbReference type="HAMAP" id="MF_00165">
    <property type="entry name" value="Thymidylate_kinase"/>
    <property type="match status" value="1"/>
</dbReference>
<evidence type="ECO:0000256" key="7">
    <source>
        <dbReference type="ARBA" id="ARBA00022777"/>
    </source>
</evidence>
<dbReference type="Proteomes" id="UP001597187">
    <property type="component" value="Unassembled WGS sequence"/>
</dbReference>
<dbReference type="GO" id="GO:0006235">
    <property type="term" value="P:dTTP biosynthetic process"/>
    <property type="evidence" value="ECO:0007669"/>
    <property type="project" value="UniProtKB-UniRule"/>
</dbReference>
<protein>
    <recommendedName>
        <fullName evidence="3 11">Probable thymidylate kinase</fullName>
        <ecNumber evidence="2 11">2.7.4.9</ecNumber>
    </recommendedName>
    <alternativeName>
        <fullName evidence="9 11">dTMP kinase</fullName>
    </alternativeName>
</protein>
<dbReference type="GO" id="GO:0005524">
    <property type="term" value="F:ATP binding"/>
    <property type="evidence" value="ECO:0007669"/>
    <property type="project" value="UniProtKB-UniRule"/>
</dbReference>
<feature type="domain" description="Thymidylate kinase-like" evidence="12">
    <location>
        <begin position="5"/>
        <end position="183"/>
    </location>
</feature>
<reference evidence="13 14" key="1">
    <citation type="journal article" date="2019" name="Int. J. Syst. Evol. Microbiol.">
        <title>The Global Catalogue of Microorganisms (GCM) 10K type strain sequencing project: providing services to taxonomists for standard genome sequencing and annotation.</title>
        <authorList>
            <consortium name="The Broad Institute Genomics Platform"/>
            <consortium name="The Broad Institute Genome Sequencing Center for Infectious Disease"/>
            <person name="Wu L."/>
            <person name="Ma J."/>
        </authorList>
    </citation>
    <scope>NUCLEOTIDE SEQUENCE [LARGE SCALE GENOMIC DNA]</scope>
    <source>
        <strain evidence="13 14">CGMCC 1.12563</strain>
    </source>
</reference>
<dbReference type="Pfam" id="PF02223">
    <property type="entry name" value="Thymidylate_kin"/>
    <property type="match status" value="1"/>
</dbReference>
<dbReference type="InterPro" id="IPR027417">
    <property type="entry name" value="P-loop_NTPase"/>
</dbReference>
<evidence type="ECO:0000256" key="11">
    <source>
        <dbReference type="HAMAP-Rule" id="MF_00165"/>
    </source>
</evidence>
<keyword evidence="7 11" id="KW-0418">Kinase</keyword>
<comment type="similarity">
    <text evidence="1 11">Belongs to the thymidylate kinase family.</text>
</comment>
<dbReference type="InterPro" id="IPR039430">
    <property type="entry name" value="Thymidylate_kin-like_dom"/>
</dbReference>
<feature type="binding site" evidence="11">
    <location>
        <begin position="7"/>
        <end position="14"/>
    </location>
    <ligand>
        <name>ATP</name>
        <dbReference type="ChEBI" id="CHEBI:30616"/>
    </ligand>
</feature>
<evidence type="ECO:0000256" key="5">
    <source>
        <dbReference type="ARBA" id="ARBA00022727"/>
    </source>
</evidence>
<dbReference type="EMBL" id="JBHUDC010000008">
    <property type="protein sequence ID" value="MFD1514629.1"/>
    <property type="molecule type" value="Genomic_DNA"/>
</dbReference>
<organism evidence="13 14">
    <name type="scientific">Halomarina rubra</name>
    <dbReference type="NCBI Taxonomy" id="2071873"/>
    <lineage>
        <taxon>Archaea</taxon>
        <taxon>Methanobacteriati</taxon>
        <taxon>Methanobacteriota</taxon>
        <taxon>Stenosarchaea group</taxon>
        <taxon>Halobacteria</taxon>
        <taxon>Halobacteriales</taxon>
        <taxon>Natronomonadaceae</taxon>
        <taxon>Halomarina</taxon>
    </lineage>
</organism>
<comment type="caution">
    <text evidence="13">The sequence shown here is derived from an EMBL/GenBank/DDBJ whole genome shotgun (WGS) entry which is preliminary data.</text>
</comment>
<dbReference type="GO" id="GO:0004798">
    <property type="term" value="F:dTMP kinase activity"/>
    <property type="evidence" value="ECO:0007669"/>
    <property type="project" value="UniProtKB-UniRule"/>
</dbReference>
<evidence type="ECO:0000256" key="4">
    <source>
        <dbReference type="ARBA" id="ARBA00022679"/>
    </source>
</evidence>
<dbReference type="EC" id="2.7.4.9" evidence="2 11"/>
<sequence length="197" mass="21878">MLITLEGIDGSGKTTAWEALHDVYPDAVFTHEPTDSWYGEAVRKSLGTDDADPIAELFLYTADHADHLSRVVEPALDDGDLVVSDRYSDSRYAYQGASLAGEVKRPMEYVRGVHQPFTRPPDATLYFDVSPQVGAERAGATDKFETAGYLAAVQQNYEQLVEYQPERFVRIDAEQSPEAVLTDVEEAFERILAAGER</sequence>
<evidence type="ECO:0000256" key="3">
    <source>
        <dbReference type="ARBA" id="ARBA00013355"/>
    </source>
</evidence>
<dbReference type="AlphaFoldDB" id="A0ABD6AYI6"/>
<evidence type="ECO:0000313" key="14">
    <source>
        <dbReference type="Proteomes" id="UP001597187"/>
    </source>
</evidence>
<keyword evidence="8 11" id="KW-0067">ATP-binding</keyword>
<dbReference type="PANTHER" id="PTHR10344">
    <property type="entry name" value="THYMIDYLATE KINASE"/>
    <property type="match status" value="1"/>
</dbReference>
<accession>A0ABD6AYI6</accession>
<gene>
    <name evidence="11 13" type="primary">tmk</name>
    <name evidence="13" type="ORF">ACFSBT_15215</name>
</gene>